<reference evidence="2" key="1">
    <citation type="submission" date="2017-05" db="EMBL/GenBank/DDBJ databases">
        <authorList>
            <person name="Rodrigo-Torres L."/>
            <person name="Arahal R. D."/>
            <person name="Lucena T."/>
        </authorList>
    </citation>
    <scope>NUCLEOTIDE SEQUENCE [LARGE SCALE GENOMIC DNA]</scope>
    <source>
        <strain evidence="2">CECT 8868</strain>
    </source>
</reference>
<evidence type="ECO:0000313" key="1">
    <source>
        <dbReference type="EMBL" id="SMX44516.1"/>
    </source>
</evidence>
<sequence length="103" mass="11973">MPAVKPRDDRYVESLITWRGIALNVRHCPDWSTSCGIEHIEVISFERLPLPITETGYKSHFIDRDQLAEIGTPVEFVIAWLDHDAESTEWKKAEFESRQLSLF</sequence>
<protein>
    <submittedName>
        <fullName evidence="1">Uncharacterized protein</fullName>
    </submittedName>
</protein>
<keyword evidence="2" id="KW-1185">Reference proteome</keyword>
<accession>A0A238KR51</accession>
<proteinExistence type="predicted"/>
<dbReference type="Proteomes" id="UP000203464">
    <property type="component" value="Unassembled WGS sequence"/>
</dbReference>
<gene>
    <name evidence="1" type="ORF">OCA8868_03164</name>
</gene>
<evidence type="ECO:0000313" key="2">
    <source>
        <dbReference type="Proteomes" id="UP000203464"/>
    </source>
</evidence>
<dbReference type="AlphaFoldDB" id="A0A238KR51"/>
<dbReference type="OrthoDB" id="7855496at2"/>
<name>A0A238KR51_9RHOB</name>
<dbReference type="EMBL" id="FXYD01000006">
    <property type="protein sequence ID" value="SMX44516.1"/>
    <property type="molecule type" value="Genomic_DNA"/>
</dbReference>
<organism evidence="1 2">
    <name type="scientific">Octadecabacter ascidiaceicola</name>
    <dbReference type="NCBI Taxonomy" id="1655543"/>
    <lineage>
        <taxon>Bacteria</taxon>
        <taxon>Pseudomonadati</taxon>
        <taxon>Pseudomonadota</taxon>
        <taxon>Alphaproteobacteria</taxon>
        <taxon>Rhodobacterales</taxon>
        <taxon>Roseobacteraceae</taxon>
        <taxon>Octadecabacter</taxon>
    </lineage>
</organism>